<keyword evidence="3" id="KW-1185">Reference proteome</keyword>
<comment type="caution">
    <text evidence="2">The sequence shown here is derived from an EMBL/GenBank/DDBJ whole genome shotgun (WGS) entry which is preliminary data.</text>
</comment>
<protein>
    <submittedName>
        <fullName evidence="2">Uncharacterized protein</fullName>
    </submittedName>
</protein>
<evidence type="ECO:0000256" key="1">
    <source>
        <dbReference type="SAM" id="MobiDB-lite"/>
    </source>
</evidence>
<organism evidence="2 3">
    <name type="scientific">Kineosporia mesophila</name>
    <dbReference type="NCBI Taxonomy" id="566012"/>
    <lineage>
        <taxon>Bacteria</taxon>
        <taxon>Bacillati</taxon>
        <taxon>Actinomycetota</taxon>
        <taxon>Actinomycetes</taxon>
        <taxon>Kineosporiales</taxon>
        <taxon>Kineosporiaceae</taxon>
        <taxon>Kineosporia</taxon>
    </lineage>
</organism>
<gene>
    <name evidence="2" type="ORF">GCM10022223_43960</name>
</gene>
<evidence type="ECO:0000313" key="2">
    <source>
        <dbReference type="EMBL" id="GAA3622261.1"/>
    </source>
</evidence>
<proteinExistence type="predicted"/>
<accession>A0ABP6ZXQ2</accession>
<dbReference type="EMBL" id="BAAAZO010000009">
    <property type="protein sequence ID" value="GAA3622261.1"/>
    <property type="molecule type" value="Genomic_DNA"/>
</dbReference>
<reference evidence="3" key="1">
    <citation type="journal article" date="2019" name="Int. J. Syst. Evol. Microbiol.">
        <title>The Global Catalogue of Microorganisms (GCM) 10K type strain sequencing project: providing services to taxonomists for standard genome sequencing and annotation.</title>
        <authorList>
            <consortium name="The Broad Institute Genomics Platform"/>
            <consortium name="The Broad Institute Genome Sequencing Center for Infectious Disease"/>
            <person name="Wu L."/>
            <person name="Ma J."/>
        </authorList>
    </citation>
    <scope>NUCLEOTIDE SEQUENCE [LARGE SCALE GENOMIC DNA]</scope>
    <source>
        <strain evidence="3">JCM 16902</strain>
    </source>
</reference>
<feature type="region of interest" description="Disordered" evidence="1">
    <location>
        <begin position="1"/>
        <end position="38"/>
    </location>
</feature>
<sequence>MCNRWKGENSRPAWLMSNPEPLSRTKKSPFGARPTSTRARSAWPLNFQAFPSRFSSTLRSRRGSAEALRSTSITVSTVRPGEPAARSLRISAAIAPTSVGRRDNAARPTRDSSIRSSIISFIRFTDARIRSE</sequence>
<evidence type="ECO:0000313" key="3">
    <source>
        <dbReference type="Proteomes" id="UP001501074"/>
    </source>
</evidence>
<name>A0ABP6ZXQ2_9ACTN</name>
<dbReference type="Proteomes" id="UP001501074">
    <property type="component" value="Unassembled WGS sequence"/>
</dbReference>